<dbReference type="EMBL" id="CP021965">
    <property type="protein sequence ID" value="AWV31726.1"/>
    <property type="molecule type" value="Genomic_DNA"/>
</dbReference>
<evidence type="ECO:0000256" key="1">
    <source>
        <dbReference type="SAM" id="Phobius"/>
    </source>
</evidence>
<dbReference type="RefSeq" id="WP_076138430.1">
    <property type="nucleotide sequence ID" value="NZ_CP021965.1"/>
</dbReference>
<dbReference type="AlphaFoldDB" id="A0AAD0P183"/>
<sequence length="154" mass="17141">MGFSLIGTLIAMVILAPSLLMIKFPPDHVPSGLKDAGIVYTLLERVGQLGCIAILAISKDNFENVEFGIWAALIFVFITIYYGLWIRYMVKGQPFRLLWAPLLFLPIPMAVLPVCAFGFAAIWGRSFWLGIAVICLAIGHFANSWHSYQYSKGQ</sequence>
<name>A0AAD0P183_9BACL</name>
<dbReference type="EMBL" id="MPTO01000034">
    <property type="protein sequence ID" value="OME12298.1"/>
    <property type="molecule type" value="Genomic_DNA"/>
</dbReference>
<organism evidence="2 5">
    <name type="scientific">Paenibacillus odorifer</name>
    <dbReference type="NCBI Taxonomy" id="189426"/>
    <lineage>
        <taxon>Bacteria</taxon>
        <taxon>Bacillati</taxon>
        <taxon>Bacillota</taxon>
        <taxon>Bacilli</taxon>
        <taxon>Bacillales</taxon>
        <taxon>Paenibacillaceae</taxon>
        <taxon>Paenibacillus</taxon>
    </lineage>
</organism>
<feature type="transmembrane region" description="Helical" evidence="1">
    <location>
        <begin position="127"/>
        <end position="145"/>
    </location>
</feature>
<reference evidence="3 4" key="1">
    <citation type="submission" date="2016-10" db="EMBL/GenBank/DDBJ databases">
        <title>Paenibacillus species isolates.</title>
        <authorList>
            <person name="Beno S.M."/>
        </authorList>
    </citation>
    <scope>NUCLEOTIDE SEQUENCE [LARGE SCALE GENOMIC DNA]</scope>
    <source>
        <strain evidence="3 4">FSL H7-0918</strain>
    </source>
</reference>
<evidence type="ECO:0000313" key="5">
    <source>
        <dbReference type="Proteomes" id="UP000249163"/>
    </source>
</evidence>
<keyword evidence="1" id="KW-0472">Membrane</keyword>
<evidence type="ECO:0000313" key="2">
    <source>
        <dbReference type="EMBL" id="AWV31726.1"/>
    </source>
</evidence>
<dbReference type="Proteomes" id="UP000249163">
    <property type="component" value="Chromosome"/>
</dbReference>
<feature type="transmembrane region" description="Helical" evidence="1">
    <location>
        <begin position="97"/>
        <end position="121"/>
    </location>
</feature>
<protein>
    <submittedName>
        <fullName evidence="2">Uncharacterized protein</fullName>
    </submittedName>
</protein>
<evidence type="ECO:0000313" key="4">
    <source>
        <dbReference type="Proteomes" id="UP000187323"/>
    </source>
</evidence>
<accession>A0AAD0P183</accession>
<gene>
    <name evidence="3" type="ORF">BSK47_27610</name>
    <name evidence="2" type="ORF">CD191_03260</name>
</gene>
<keyword evidence="1" id="KW-0812">Transmembrane</keyword>
<keyword evidence="1" id="KW-1133">Transmembrane helix</keyword>
<proteinExistence type="predicted"/>
<reference evidence="2 5" key="2">
    <citation type="submission" date="2017-06" db="EMBL/GenBank/DDBJ databases">
        <title>Complete genome sequence of Paenibacillus odorifer CBA7130.</title>
        <authorList>
            <person name="Nam Y.-D."/>
            <person name="Kang J."/>
            <person name="Chung W.-H."/>
        </authorList>
    </citation>
    <scope>NUCLEOTIDE SEQUENCE [LARGE SCALE GENOMIC DNA]</scope>
    <source>
        <strain evidence="2 5">CBA7130</strain>
    </source>
</reference>
<evidence type="ECO:0000313" key="3">
    <source>
        <dbReference type="EMBL" id="OME12298.1"/>
    </source>
</evidence>
<dbReference type="Proteomes" id="UP000187323">
    <property type="component" value="Unassembled WGS sequence"/>
</dbReference>
<feature type="transmembrane region" description="Helical" evidence="1">
    <location>
        <begin position="67"/>
        <end position="85"/>
    </location>
</feature>